<evidence type="ECO:0000256" key="8">
    <source>
        <dbReference type="ARBA" id="ARBA00035655"/>
    </source>
</evidence>
<evidence type="ECO:0000256" key="3">
    <source>
        <dbReference type="ARBA" id="ARBA00022475"/>
    </source>
</evidence>
<evidence type="ECO:0000256" key="1">
    <source>
        <dbReference type="ARBA" id="ARBA00004429"/>
    </source>
</evidence>
<evidence type="ECO:0000256" key="9">
    <source>
        <dbReference type="SAM" id="Phobius"/>
    </source>
</evidence>
<comment type="caution">
    <text evidence="10">The sequence shown here is derived from an EMBL/GenBank/DDBJ whole genome shotgun (WGS) entry which is preliminary data.</text>
</comment>
<evidence type="ECO:0000256" key="4">
    <source>
        <dbReference type="ARBA" id="ARBA00022519"/>
    </source>
</evidence>
<keyword evidence="5 9" id="KW-0812">Transmembrane</keyword>
<keyword evidence="4" id="KW-0997">Cell inner membrane</keyword>
<sequence length="188" mass="20824">MIEIIKQPWHWLVAGTLIGLIVPLLLLIGNKKLGISSSLRHLCAICIPRKIPFFQYEWEKEIWSLFFVTGILLGGFVATQFLSDPNNIVVSEATKTTLAGYGITDFSQIMPVQLFTFDNLFNLKGLVFFVLGGFMVGFGSRYAAGCTSGHSIMGIANLQWPSLIATCCFMIGGFFSTNVLLPLFFKLI</sequence>
<keyword evidence="2" id="KW-0813">Transport</keyword>
<feature type="transmembrane region" description="Helical" evidence="9">
    <location>
        <begin position="125"/>
        <end position="143"/>
    </location>
</feature>
<evidence type="ECO:0000313" key="10">
    <source>
        <dbReference type="EMBL" id="RXR16324.1"/>
    </source>
</evidence>
<comment type="similarity">
    <text evidence="8">Belongs to the TsuA/YedE (TC 9.B.102) family.</text>
</comment>
<keyword evidence="6 9" id="KW-1133">Transmembrane helix</keyword>
<gene>
    <name evidence="10" type="ORF">EQG63_11940</name>
</gene>
<dbReference type="PANTHER" id="PTHR30574">
    <property type="entry name" value="INNER MEMBRANE PROTEIN YEDE"/>
    <property type="match status" value="1"/>
</dbReference>
<keyword evidence="3" id="KW-1003">Cell membrane</keyword>
<evidence type="ECO:0000256" key="2">
    <source>
        <dbReference type="ARBA" id="ARBA00022448"/>
    </source>
</evidence>
<comment type="subcellular location">
    <subcellularLocation>
        <location evidence="1">Cell inner membrane</location>
        <topology evidence="1">Multi-pass membrane protein</topology>
    </subcellularLocation>
</comment>
<keyword evidence="11" id="KW-1185">Reference proteome</keyword>
<organism evidence="10 11">
    <name type="scientific">Flavobacterium amnicola</name>
    <dbReference type="NCBI Taxonomy" id="2506422"/>
    <lineage>
        <taxon>Bacteria</taxon>
        <taxon>Pseudomonadati</taxon>
        <taxon>Bacteroidota</taxon>
        <taxon>Flavobacteriia</taxon>
        <taxon>Flavobacteriales</taxon>
        <taxon>Flavobacteriaceae</taxon>
        <taxon>Flavobacterium</taxon>
    </lineage>
</organism>
<evidence type="ECO:0000256" key="6">
    <source>
        <dbReference type="ARBA" id="ARBA00022989"/>
    </source>
</evidence>
<accession>A0A4Q1K1P0</accession>
<dbReference type="Proteomes" id="UP000290283">
    <property type="component" value="Unassembled WGS sequence"/>
</dbReference>
<evidence type="ECO:0000313" key="11">
    <source>
        <dbReference type="Proteomes" id="UP000290283"/>
    </source>
</evidence>
<dbReference type="RefSeq" id="WP_129436602.1">
    <property type="nucleotide sequence ID" value="NZ_SBKO01000006.1"/>
</dbReference>
<feature type="transmembrane region" description="Helical" evidence="9">
    <location>
        <begin position="163"/>
        <end position="185"/>
    </location>
</feature>
<dbReference type="AlphaFoldDB" id="A0A4Q1K1P0"/>
<reference evidence="11" key="1">
    <citation type="submission" date="2019-01" db="EMBL/GenBank/DDBJ databases">
        <title>Cytophagaceae bacterium strain CAR-16.</title>
        <authorList>
            <person name="Chen W.-M."/>
        </authorList>
    </citation>
    <scope>NUCLEOTIDE SEQUENCE [LARGE SCALE GENOMIC DNA]</scope>
    <source>
        <strain evidence="11">LLJ-11</strain>
    </source>
</reference>
<feature type="transmembrane region" description="Helical" evidence="9">
    <location>
        <begin position="9"/>
        <end position="29"/>
    </location>
</feature>
<name>A0A4Q1K1P0_9FLAO</name>
<proteinExistence type="inferred from homology"/>
<evidence type="ECO:0000256" key="7">
    <source>
        <dbReference type="ARBA" id="ARBA00023136"/>
    </source>
</evidence>
<dbReference type="OrthoDB" id="9814020at2"/>
<dbReference type="PANTHER" id="PTHR30574:SF1">
    <property type="entry name" value="SULPHUR TRANSPORT DOMAIN-CONTAINING PROTEIN"/>
    <property type="match status" value="1"/>
</dbReference>
<keyword evidence="7 9" id="KW-0472">Membrane</keyword>
<feature type="transmembrane region" description="Helical" evidence="9">
    <location>
        <begin position="62"/>
        <end position="82"/>
    </location>
</feature>
<dbReference type="InterPro" id="IPR007272">
    <property type="entry name" value="Sulf_transp_TsuA/YedE"/>
</dbReference>
<evidence type="ECO:0000256" key="5">
    <source>
        <dbReference type="ARBA" id="ARBA00022692"/>
    </source>
</evidence>
<dbReference type="EMBL" id="SBKO01000006">
    <property type="protein sequence ID" value="RXR16324.1"/>
    <property type="molecule type" value="Genomic_DNA"/>
</dbReference>
<protein>
    <submittedName>
        <fullName evidence="10">YeeE/YedE family protein</fullName>
    </submittedName>
</protein>
<dbReference type="Pfam" id="PF04143">
    <property type="entry name" value="Sulf_transp"/>
    <property type="match status" value="1"/>
</dbReference>
<dbReference type="GO" id="GO:0005886">
    <property type="term" value="C:plasma membrane"/>
    <property type="evidence" value="ECO:0007669"/>
    <property type="project" value="UniProtKB-SubCell"/>
</dbReference>